<feature type="transmembrane region" description="Helical" evidence="2">
    <location>
        <begin position="492"/>
        <end position="513"/>
    </location>
</feature>
<dbReference type="Proteomes" id="UP000731465">
    <property type="component" value="Unassembled WGS sequence"/>
</dbReference>
<feature type="transmembrane region" description="Helical" evidence="2">
    <location>
        <begin position="381"/>
        <end position="399"/>
    </location>
</feature>
<feature type="transmembrane region" description="Helical" evidence="2">
    <location>
        <begin position="318"/>
        <end position="338"/>
    </location>
</feature>
<feature type="compositionally biased region" description="Basic and acidic residues" evidence="1">
    <location>
        <begin position="148"/>
        <end position="163"/>
    </location>
</feature>
<evidence type="ECO:0000256" key="2">
    <source>
        <dbReference type="SAM" id="Phobius"/>
    </source>
</evidence>
<sequence>MAFGLFSNRKSDTEKQKGTFSFLNKLTTQSASKPNSSLVHDFDDENSFSVPSNKDLFANVHLNDNLNFQQENMSADISFNQDITDPKIEQNSNTDPYSALAPNQEDDSIRSKYYTYAGDESYLNEEGRDNDHLYIGPGEPLTPKRRKVEQQAEDTKPQTEDKANPLNLSENTAVQGNVENIKEPSAKEDDPFLFSNDKQNLTNSFERELIDRAPRFEKTVDTQNNLFNENTDSQNYETESVFGANQLNSQNTVLKNSFEENIAHNNDKNATENKKTLGFPLLTVLFFRKLFASLFTYTNLGAVFTSSSMKFFGPSSPSFMIVPYFFAGFICTVGAMIFAKIANPLLSSSVAFTIYVLITGCNGFSGIGTLISTMSLRKIDFYAKAVIVLVTMQIFIACFDRFLEIYKIDTLFALGFAVMTMLAAFTAATLNYGHKDDPVSTYGSLSLRGLAINSVIVLAVTFVVLDWQIALSMIGICLFVRVSIGQYMYIKDLNAGIANVCAVKLITLILLMLDLTFAANDLPFISALLKS</sequence>
<comment type="caution">
    <text evidence="3">The sequence shown here is derived from an EMBL/GenBank/DDBJ whole genome shotgun (WGS) entry which is preliminary data.</text>
</comment>
<name>A0ABS7DDJ8_9GAMM</name>
<keyword evidence="2" id="KW-1133">Transmembrane helix</keyword>
<keyword evidence="2" id="KW-0812">Transmembrane</keyword>
<dbReference type="RefSeq" id="WP_219935812.1">
    <property type="nucleotide sequence ID" value="NZ_JAGFNY010000001.1"/>
</dbReference>
<feature type="transmembrane region" description="Helical" evidence="2">
    <location>
        <begin position="277"/>
        <end position="298"/>
    </location>
</feature>
<keyword evidence="4" id="KW-1185">Reference proteome</keyword>
<accession>A0ABS7DDJ8</accession>
<protein>
    <submittedName>
        <fullName evidence="3">US12 family protein</fullName>
    </submittedName>
</protein>
<feature type="transmembrane region" description="Helical" evidence="2">
    <location>
        <begin position="350"/>
        <end position="375"/>
    </location>
</feature>
<organism evidence="3 4">
    <name type="scientific">Succinivibrio faecicola</name>
    <dbReference type="NCBI Taxonomy" id="2820300"/>
    <lineage>
        <taxon>Bacteria</taxon>
        <taxon>Pseudomonadati</taxon>
        <taxon>Pseudomonadota</taxon>
        <taxon>Gammaproteobacteria</taxon>
        <taxon>Aeromonadales</taxon>
        <taxon>Succinivibrionaceae</taxon>
        <taxon>Succinivibrio</taxon>
    </lineage>
</organism>
<feature type="region of interest" description="Disordered" evidence="1">
    <location>
        <begin position="85"/>
        <end position="106"/>
    </location>
</feature>
<evidence type="ECO:0000313" key="4">
    <source>
        <dbReference type="Proteomes" id="UP000731465"/>
    </source>
</evidence>
<proteinExistence type="predicted"/>
<gene>
    <name evidence="3" type="ORF">J5V48_00440</name>
</gene>
<feature type="transmembrane region" description="Helical" evidence="2">
    <location>
        <begin position="411"/>
        <end position="430"/>
    </location>
</feature>
<feature type="transmembrane region" description="Helical" evidence="2">
    <location>
        <begin position="450"/>
        <end position="480"/>
    </location>
</feature>
<reference evidence="3 4" key="1">
    <citation type="submission" date="2021-03" db="EMBL/GenBank/DDBJ databases">
        <title>Succinivibrio sp. nov. isolated from feces of cow.</title>
        <authorList>
            <person name="Choi J.-Y."/>
        </authorList>
    </citation>
    <scope>NUCLEOTIDE SEQUENCE [LARGE SCALE GENOMIC DNA]</scope>
    <source>
        <strain evidence="3 4">AGMB01872</strain>
    </source>
</reference>
<evidence type="ECO:0000256" key="1">
    <source>
        <dbReference type="SAM" id="MobiDB-lite"/>
    </source>
</evidence>
<keyword evidence="2" id="KW-0472">Membrane</keyword>
<feature type="compositionally biased region" description="Polar residues" evidence="1">
    <location>
        <begin position="85"/>
        <end position="96"/>
    </location>
</feature>
<dbReference type="EMBL" id="JAGFNY010000001">
    <property type="protein sequence ID" value="MBW7569364.1"/>
    <property type="molecule type" value="Genomic_DNA"/>
</dbReference>
<evidence type="ECO:0000313" key="3">
    <source>
        <dbReference type="EMBL" id="MBW7569364.1"/>
    </source>
</evidence>
<feature type="region of interest" description="Disordered" evidence="1">
    <location>
        <begin position="123"/>
        <end position="168"/>
    </location>
</feature>